<dbReference type="InterPro" id="IPR000953">
    <property type="entry name" value="Chromo/chromo_shadow_dom"/>
</dbReference>
<dbReference type="OrthoDB" id="1918685at2759"/>
<gene>
    <name evidence="2" type="ORF">GSPATT00032045001</name>
</gene>
<dbReference type="AlphaFoldDB" id="A0BTE6"/>
<dbReference type="Gene3D" id="2.40.50.40">
    <property type="match status" value="1"/>
</dbReference>
<dbReference type="RefSeq" id="XP_001429211.1">
    <property type="nucleotide sequence ID" value="XM_001429174.1"/>
</dbReference>
<dbReference type="Proteomes" id="UP000000600">
    <property type="component" value="Unassembled WGS sequence"/>
</dbReference>
<evidence type="ECO:0000259" key="1">
    <source>
        <dbReference type="PROSITE" id="PS50013"/>
    </source>
</evidence>
<dbReference type="EMBL" id="CT868016">
    <property type="protein sequence ID" value="CAK61813.1"/>
    <property type="molecule type" value="Genomic_DNA"/>
</dbReference>
<dbReference type="OMA" id="LMNIEMI"/>
<evidence type="ECO:0000313" key="3">
    <source>
        <dbReference type="Proteomes" id="UP000000600"/>
    </source>
</evidence>
<dbReference type="PROSITE" id="PS50013">
    <property type="entry name" value="CHROMO_2"/>
    <property type="match status" value="1"/>
</dbReference>
<dbReference type="InterPro" id="IPR023780">
    <property type="entry name" value="Chromo_domain"/>
</dbReference>
<name>A0BTE6_PARTE</name>
<dbReference type="SUPFAM" id="SSF54160">
    <property type="entry name" value="Chromo domain-like"/>
    <property type="match status" value="1"/>
</dbReference>
<accession>A0BTE6</accession>
<dbReference type="Pfam" id="PF00385">
    <property type="entry name" value="Chromo"/>
    <property type="match status" value="1"/>
</dbReference>
<organism evidence="2 3">
    <name type="scientific">Paramecium tetraurelia</name>
    <dbReference type="NCBI Taxonomy" id="5888"/>
    <lineage>
        <taxon>Eukaryota</taxon>
        <taxon>Sar</taxon>
        <taxon>Alveolata</taxon>
        <taxon>Ciliophora</taxon>
        <taxon>Intramacronucleata</taxon>
        <taxon>Oligohymenophorea</taxon>
        <taxon>Peniculida</taxon>
        <taxon>Parameciidae</taxon>
        <taxon>Paramecium</taxon>
    </lineage>
</organism>
<dbReference type="SMART" id="SM00298">
    <property type="entry name" value="CHROMO"/>
    <property type="match status" value="1"/>
</dbReference>
<reference evidence="2 3" key="1">
    <citation type="journal article" date="2006" name="Nature">
        <title>Global trends of whole-genome duplications revealed by the ciliate Paramecium tetraurelia.</title>
        <authorList>
            <consortium name="Genoscope"/>
            <person name="Aury J.-M."/>
            <person name="Jaillon O."/>
            <person name="Duret L."/>
            <person name="Noel B."/>
            <person name="Jubin C."/>
            <person name="Porcel B.M."/>
            <person name="Segurens B."/>
            <person name="Daubin V."/>
            <person name="Anthouard V."/>
            <person name="Aiach N."/>
            <person name="Arnaiz O."/>
            <person name="Billaut A."/>
            <person name="Beisson J."/>
            <person name="Blanc I."/>
            <person name="Bouhouche K."/>
            <person name="Camara F."/>
            <person name="Duharcourt S."/>
            <person name="Guigo R."/>
            <person name="Gogendeau D."/>
            <person name="Katinka M."/>
            <person name="Keller A.-M."/>
            <person name="Kissmehl R."/>
            <person name="Klotz C."/>
            <person name="Koll F."/>
            <person name="Le Moue A."/>
            <person name="Lepere C."/>
            <person name="Malinsky S."/>
            <person name="Nowacki M."/>
            <person name="Nowak J.K."/>
            <person name="Plattner H."/>
            <person name="Poulain J."/>
            <person name="Ruiz F."/>
            <person name="Serrano V."/>
            <person name="Zagulski M."/>
            <person name="Dessen P."/>
            <person name="Betermier M."/>
            <person name="Weissenbach J."/>
            <person name="Scarpelli C."/>
            <person name="Schachter V."/>
            <person name="Sperling L."/>
            <person name="Meyer E."/>
            <person name="Cohen J."/>
            <person name="Wincker P."/>
        </authorList>
    </citation>
    <scope>NUCLEOTIDE SEQUENCE [LARGE SCALE GENOMIC DNA]</scope>
    <source>
        <strain evidence="2 3">Stock d4-2</strain>
    </source>
</reference>
<dbReference type="InParanoid" id="A0BTE6"/>
<dbReference type="KEGG" id="ptm:GSPATT00032045001"/>
<dbReference type="GeneID" id="5014995"/>
<evidence type="ECO:0000313" key="2">
    <source>
        <dbReference type="EMBL" id="CAK61813.1"/>
    </source>
</evidence>
<feature type="domain" description="Chromo" evidence="1">
    <location>
        <begin position="17"/>
        <end position="77"/>
    </location>
</feature>
<protein>
    <recommendedName>
        <fullName evidence="1">Chromo domain-containing protein</fullName>
    </recommendedName>
</protein>
<dbReference type="InterPro" id="IPR016197">
    <property type="entry name" value="Chromo-like_dom_sf"/>
</dbReference>
<proteinExistence type="predicted"/>
<dbReference type="HOGENOM" id="CLU_451645_0_0_1"/>
<keyword evidence="3" id="KW-1185">Reference proteome</keyword>
<dbReference type="CDD" id="cd00024">
    <property type="entry name" value="CD_CSD"/>
    <property type="match status" value="1"/>
</dbReference>
<sequence length="594" mass="70071">MSDCKGKKFDSDDSNIYEVEFVYGKKMFKKQTLYAVKWLGWAKSQMTWEPFSNFTRISSYLVRRLETRLSYAQYHKKITPSSGGIRVHIKGKFCQVLQNEAKPQRKTIESEKKIVSHSSDTQDIYDKAQRIITQMKQNLFCSNNSNENLKSQKKVKKQNNHILKIVNSQEKNQTISQTGGNLIGQEKIIPKQINKQRELNNQKLIDLELERDIEFLIKHEKLMKQFENQKKQTKQGNFLKKIIIIIMEQQQQQQQQQQIILNQKNIVYDKEQDKQKNNNQLFCEFQIILNKHDNSELNIPISKQVEPKKNSEKQWILQRDSNNQQVHKELPKIVLGIPEFKVKKTASTNVQETQSYRQEDSFEIDLVLIDDSEQKLKEGEKQIDMEKLQGPCASDVKITQQPYQNNQQKKGRVVKSVLIAKTNQLITETFSKTEKQFISEVQDEQPKRQVELPQGLTLNQLLQLEPKTQSNQKTPTKQQAQQDIQKQQQENKIIENTTYRCCLPIIQKLQDFEVQQLEHNLLNIEMVQYDMDLIEIRFQKLIIEIIESHHLMMGKLLFKCIYDNGMKYYVEYDKLKTYCPTLLLDYMIVNSILI</sequence>